<keyword evidence="2" id="KW-1185">Reference proteome</keyword>
<organism evidence="1 2">
    <name type="scientific">Marinibaculum pumilum</name>
    <dbReference type="NCBI Taxonomy" id="1766165"/>
    <lineage>
        <taxon>Bacteria</taxon>
        <taxon>Pseudomonadati</taxon>
        <taxon>Pseudomonadota</taxon>
        <taxon>Alphaproteobacteria</taxon>
        <taxon>Rhodospirillales</taxon>
        <taxon>Rhodospirillaceae</taxon>
        <taxon>Marinibaculum</taxon>
    </lineage>
</organism>
<dbReference type="RefSeq" id="WP_379903964.1">
    <property type="nucleotide sequence ID" value="NZ_JBHRTR010000034.1"/>
</dbReference>
<dbReference type="EMBL" id="JBHRTR010000034">
    <property type="protein sequence ID" value="MFC3229604.1"/>
    <property type="molecule type" value="Genomic_DNA"/>
</dbReference>
<dbReference type="Proteomes" id="UP001595528">
    <property type="component" value="Unassembled WGS sequence"/>
</dbReference>
<reference evidence="2" key="1">
    <citation type="journal article" date="2019" name="Int. J. Syst. Evol. Microbiol.">
        <title>The Global Catalogue of Microorganisms (GCM) 10K type strain sequencing project: providing services to taxonomists for standard genome sequencing and annotation.</title>
        <authorList>
            <consortium name="The Broad Institute Genomics Platform"/>
            <consortium name="The Broad Institute Genome Sequencing Center for Infectious Disease"/>
            <person name="Wu L."/>
            <person name="Ma J."/>
        </authorList>
    </citation>
    <scope>NUCLEOTIDE SEQUENCE [LARGE SCALE GENOMIC DNA]</scope>
    <source>
        <strain evidence="2">KCTC 42964</strain>
    </source>
</reference>
<evidence type="ECO:0000313" key="2">
    <source>
        <dbReference type="Proteomes" id="UP001595528"/>
    </source>
</evidence>
<comment type="caution">
    <text evidence="1">The sequence shown here is derived from an EMBL/GenBank/DDBJ whole genome shotgun (WGS) entry which is preliminary data.</text>
</comment>
<proteinExistence type="predicted"/>
<gene>
    <name evidence="1" type="ORF">ACFOGJ_20315</name>
</gene>
<protein>
    <recommendedName>
        <fullName evidence="3">DUF1794 domain-containing protein</fullName>
    </recommendedName>
</protein>
<accession>A0ABV7L4X8</accession>
<sequence>MTCAPTAKRPGWLPATGLAAFLVAILVLSAGALPAQARDLNLPAFFGHWQGTGISETEDSIYFRVTSRDMDVRISGADQGGFRIVWTTVQRQSGAADNPNAERKTTEMMFLPTGRKNVWKSQTAADPMTGTYAWATLQGATLSINTFVIQGNGDFRLHVYKRTITGLGMELDFIAFADGEAARTVSARLVKVGN</sequence>
<evidence type="ECO:0008006" key="3">
    <source>
        <dbReference type="Google" id="ProtNLM"/>
    </source>
</evidence>
<evidence type="ECO:0000313" key="1">
    <source>
        <dbReference type="EMBL" id="MFC3229604.1"/>
    </source>
</evidence>
<name>A0ABV7L4X8_9PROT</name>